<dbReference type="InterPro" id="IPR007844">
    <property type="entry name" value="AsmA"/>
</dbReference>
<accession>A0A317F4V1</accession>
<evidence type="ECO:0000313" key="4">
    <source>
        <dbReference type="Proteomes" id="UP000245765"/>
    </source>
</evidence>
<proteinExistence type="predicted"/>
<gene>
    <name evidence="3" type="ORF">DFH01_26465</name>
</gene>
<dbReference type="PANTHER" id="PTHR30441">
    <property type="entry name" value="DUF748 DOMAIN-CONTAINING PROTEIN"/>
    <property type="match status" value="1"/>
</dbReference>
<sequence length="842" mass="87392">MATTRHGRDSNGRRPRRSDPGRHAAPRFGDAMRRWARLLLFGAAGVALLFGGMSAALQLAISHGAFTAQLDAALERAIGRAVTHGEVFVRFGLRPRIALSDATIANIEGGSEADFARIGRLEVTLAPLPLLSRQVEIHSLLLADADILLERDAAGRPNWIFGRDRAAAPSEAPAGGLRIAELEIESSRIRLPGSPLHRIEIDTLTLARDDPDDPLLLDGRIRLNGEALSIEASLGAAADGALPLSARVTGQGLRLNLRGTWPRGTDQPAWSLALDAKAEPGTIRRLARSFAERELPLAPGPVAVTAQLGPGSPFPTVSDLKVRVGATDAGPILAGLRLSRAELRAASFEDPVAVSAQGRRAGAELNLVLALPSLRTMLEAPADEPWPVEATINAGPSRLTLAGAVRRDAGLGPAEFQARLVTPDLARAGQAFGVALPRLTGVTASARLSGLATREVRLAALSVTAQPLEGQGELTIGFASRPSLRGRFAMRRLDLDAFGADAPRRPGQPAQRLIPDIALPVEALRGLDAALTLSAATLRVGGVTWRDASTAVALANGRLVLDPLVATSPGGVLGGRFTLDAAAAPPAAALRIDSRGRGLDLVALRRAFGIPAAFEGHADLALDLRGRGATLPALAATLSGEAGIAMVGGRFTGATALSIGPDLSRALLPRGTPSGGLGLRCFALRLSADDGVAQSQALLAEGEFGRVDGSLALNLRNETLAARLLPDIRVMGLTIRTPVTVGGTFAAPRVGVEPGAALAQVVGDTVANRLWRSSTAEFLRGTTGSTPPGGDCASALTLARLGRAGRLPEPAPVPIPLVPREVQGIAQDVVRGFGGLLGGRRR</sequence>
<protein>
    <recommendedName>
        <fullName evidence="2">AsmA domain-containing protein</fullName>
    </recommendedName>
</protein>
<organism evidence="3 4">
    <name type="scientific">Falsiroseomonas bella</name>
    <dbReference type="NCBI Taxonomy" id="2184016"/>
    <lineage>
        <taxon>Bacteria</taxon>
        <taxon>Pseudomonadati</taxon>
        <taxon>Pseudomonadota</taxon>
        <taxon>Alphaproteobacteria</taxon>
        <taxon>Acetobacterales</taxon>
        <taxon>Roseomonadaceae</taxon>
        <taxon>Falsiroseomonas</taxon>
    </lineage>
</organism>
<evidence type="ECO:0000313" key="3">
    <source>
        <dbReference type="EMBL" id="PWS34174.1"/>
    </source>
</evidence>
<dbReference type="GO" id="GO:0090313">
    <property type="term" value="P:regulation of protein targeting to membrane"/>
    <property type="evidence" value="ECO:0007669"/>
    <property type="project" value="TreeGrafter"/>
</dbReference>
<feature type="compositionally biased region" description="Basic and acidic residues" evidence="1">
    <location>
        <begin position="1"/>
        <end position="22"/>
    </location>
</feature>
<evidence type="ECO:0000259" key="2">
    <source>
        <dbReference type="Pfam" id="PF05170"/>
    </source>
</evidence>
<dbReference type="GO" id="GO:0005886">
    <property type="term" value="C:plasma membrane"/>
    <property type="evidence" value="ECO:0007669"/>
    <property type="project" value="TreeGrafter"/>
</dbReference>
<dbReference type="Proteomes" id="UP000245765">
    <property type="component" value="Unassembled WGS sequence"/>
</dbReference>
<dbReference type="Pfam" id="PF05170">
    <property type="entry name" value="AsmA"/>
    <property type="match status" value="1"/>
</dbReference>
<dbReference type="InterPro" id="IPR052894">
    <property type="entry name" value="AsmA-related"/>
</dbReference>
<keyword evidence="4" id="KW-1185">Reference proteome</keyword>
<feature type="region of interest" description="Disordered" evidence="1">
    <location>
        <begin position="1"/>
        <end position="26"/>
    </location>
</feature>
<dbReference type="PANTHER" id="PTHR30441:SF4">
    <property type="entry name" value="PROTEIN ASMA"/>
    <property type="match status" value="1"/>
</dbReference>
<evidence type="ECO:0000256" key="1">
    <source>
        <dbReference type="SAM" id="MobiDB-lite"/>
    </source>
</evidence>
<feature type="domain" description="AsmA" evidence="2">
    <location>
        <begin position="94"/>
        <end position="193"/>
    </location>
</feature>
<reference evidence="4" key="1">
    <citation type="submission" date="2018-05" db="EMBL/GenBank/DDBJ databases">
        <authorList>
            <person name="Du Z."/>
            <person name="Wang X."/>
        </authorList>
    </citation>
    <scope>NUCLEOTIDE SEQUENCE [LARGE SCALE GENOMIC DNA]</scope>
    <source>
        <strain evidence="4">CQN31</strain>
    </source>
</reference>
<name>A0A317F4V1_9PROT</name>
<dbReference type="AlphaFoldDB" id="A0A317F4V1"/>
<dbReference type="EMBL" id="QGNA01000008">
    <property type="protein sequence ID" value="PWS34174.1"/>
    <property type="molecule type" value="Genomic_DNA"/>
</dbReference>
<comment type="caution">
    <text evidence="3">The sequence shown here is derived from an EMBL/GenBank/DDBJ whole genome shotgun (WGS) entry which is preliminary data.</text>
</comment>